<dbReference type="Pfam" id="PF23036">
    <property type="entry name" value="TRAPPC10_1st"/>
    <property type="match status" value="2"/>
</dbReference>
<dbReference type="EMBL" id="CP151260">
    <property type="protein sequence ID" value="WZH41044.1"/>
    <property type="molecule type" value="Genomic_DNA"/>
</dbReference>
<feature type="region of interest" description="Disordered" evidence="4">
    <location>
        <begin position="67"/>
        <end position="110"/>
    </location>
</feature>
<feature type="domain" description="Trs130 NTS" evidence="8">
    <location>
        <begin position="647"/>
        <end position="745"/>
    </location>
</feature>
<dbReference type="Pfam" id="PF12584">
    <property type="entry name" value="TRAPPC10"/>
    <property type="match status" value="1"/>
</dbReference>
<feature type="region of interest" description="Disordered" evidence="4">
    <location>
        <begin position="1417"/>
        <end position="1441"/>
    </location>
</feature>
<comment type="subcellular location">
    <subcellularLocation>
        <location evidence="1">Golgi apparatus</location>
    </subcellularLocation>
</comment>
<dbReference type="Pfam" id="PF24967">
    <property type="entry name" value="NTS_TR130"/>
    <property type="match status" value="1"/>
</dbReference>
<accession>A0ABZ2WK22</accession>
<feature type="domain" description="TRAPPC10/Trs130 N-terminal" evidence="6">
    <location>
        <begin position="256"/>
        <end position="424"/>
    </location>
</feature>
<evidence type="ECO:0000259" key="7">
    <source>
        <dbReference type="Pfam" id="PF23274"/>
    </source>
</evidence>
<dbReference type="InterPro" id="IPR022233">
    <property type="entry name" value="TRAPPC10/Trs130_C"/>
</dbReference>
<evidence type="ECO:0000259" key="8">
    <source>
        <dbReference type="Pfam" id="PF24967"/>
    </source>
</evidence>
<organism evidence="9 10">
    <name type="scientific">Fusarium acuminatum</name>
    <dbReference type="NCBI Taxonomy" id="5515"/>
    <lineage>
        <taxon>Eukaryota</taxon>
        <taxon>Fungi</taxon>
        <taxon>Dikarya</taxon>
        <taxon>Ascomycota</taxon>
        <taxon>Pezizomycotina</taxon>
        <taxon>Sordariomycetes</taxon>
        <taxon>Hypocreomycetidae</taxon>
        <taxon>Hypocreales</taxon>
        <taxon>Nectriaceae</taxon>
        <taxon>Fusarium</taxon>
        <taxon>Fusarium tricinctum species complex</taxon>
    </lineage>
</organism>
<evidence type="ECO:0000313" key="9">
    <source>
        <dbReference type="EMBL" id="WZH41044.1"/>
    </source>
</evidence>
<gene>
    <name evidence="9" type="ORF">QYS62_001986</name>
</gene>
<dbReference type="Proteomes" id="UP001489902">
    <property type="component" value="Chromosome 1"/>
</dbReference>
<reference evidence="9 10" key="1">
    <citation type="submission" date="2024-04" db="EMBL/GenBank/DDBJ databases">
        <title>Complete genome sequence of Fusarium acuminatum.</title>
        <authorList>
            <person name="Lan B."/>
        </authorList>
    </citation>
    <scope>NUCLEOTIDE SEQUENCE [LARGE SCALE GENOMIC DNA]</scope>
    <source>
        <strain evidence="9">1A</strain>
    </source>
</reference>
<feature type="compositionally biased region" description="Basic and acidic residues" evidence="4">
    <location>
        <begin position="1431"/>
        <end position="1441"/>
    </location>
</feature>
<keyword evidence="3" id="KW-0333">Golgi apparatus</keyword>
<dbReference type="InterPro" id="IPR055505">
    <property type="entry name" value="DUF7077"/>
</dbReference>
<feature type="domain" description="TRAPPC10/Trs130 N-terminal" evidence="6">
    <location>
        <begin position="107"/>
        <end position="148"/>
    </location>
</feature>
<dbReference type="Pfam" id="PF23274">
    <property type="entry name" value="DUF7077"/>
    <property type="match status" value="1"/>
</dbReference>
<evidence type="ECO:0000313" key="10">
    <source>
        <dbReference type="Proteomes" id="UP001489902"/>
    </source>
</evidence>
<dbReference type="InterPro" id="IPR045126">
    <property type="entry name" value="TRAPPC10/Trs130"/>
</dbReference>
<dbReference type="PANTHER" id="PTHR13251">
    <property type="entry name" value="EPILEPSY HOLOPROSENCEPHALY CANDIDATE 1/TMEM1"/>
    <property type="match status" value="1"/>
</dbReference>
<feature type="region of interest" description="Disordered" evidence="4">
    <location>
        <begin position="532"/>
        <end position="557"/>
    </location>
</feature>
<evidence type="ECO:0000256" key="3">
    <source>
        <dbReference type="ARBA" id="ARBA00023034"/>
    </source>
</evidence>
<evidence type="ECO:0000256" key="1">
    <source>
        <dbReference type="ARBA" id="ARBA00004555"/>
    </source>
</evidence>
<evidence type="ECO:0000256" key="4">
    <source>
        <dbReference type="SAM" id="MobiDB-lite"/>
    </source>
</evidence>
<feature type="compositionally biased region" description="Polar residues" evidence="4">
    <location>
        <begin position="84"/>
        <end position="106"/>
    </location>
</feature>
<sequence>MEQPFSTSKVTGKYSAALTLYSLYFDPHDVYKLLAPGLIPRLPLRNLNWQSHAGPLRSIDTLHVELLQGDDPGPATSPHALRRSGSTTASADQIDTQSLPSRTIGSQRRHQIPGLRRTPYLKVLLVRCDDNETYKTSVRAEIREWIKTHIPSSNNPKRNSKQEKHDAFDYLILHVVLPNTAASTQPRTSARSQDTSEKSGPRWRTGSTPLFEKLRTDFSGLGKTAPDRAAQIRIGINDLPYDQLPRVVPAVPTGYLEDEHDAENAWAELIAKLKSLILTSFDLRVTQYEEDIKEKDGQRSLPGWNFCTFFILKEGLARGFESVGLVEDALVGYDELSVGLDSVVNEQADEGSPTRHGGAMLNEEAVDLQSNETIKEQFDEIPISATKKAYRDKILANDVSVFDFRCYIFARQIALLLRLGNAWSSKDDLLAKLKEQQESVLHGVAPLAPPPKHTEESENLASLGEICRRTLQFIPAVSQIMRRDILTAVASERSDEDDSPIDPNLSEIMDNVVASFAFSVAQQILAQTASKSLPIPPSTLTPPQSQEQKTSIPEPKTMMHPARTSSLHVNDHDALFLKAGLEDLAAKRAELYMMSRSILDGLGKKRGWSDGWQEAPIIAEAEADFEEISLDQPATDASVSEDIPPLDIGVNNNLLQTAIDSPENFYRLYEILTDKALRHYTVANHDHAVQASMADLAVLNFFLKEFGTAASYFYRATPFYGESGWTSLELSMLVMYLHCLREMKSKDDYVRVALKLLTKIGKPEPADAMSMKGVVGNLFDLASSLSSQVKVHLSNFFTNIEVAGAPEYSDKEDKCTLTINLWSLLPDDIKLDGVEVRVTTSEGGPTKELHLSRTGDVVLHPGQNSVKVDCTSVVPGKYKIDHLGLSSSNLLLHFERDINQTPSPTTDVFRHPEVVLFQRTGALDVQLTATKHTALDKNNTLDLTLSSGWNSLKNCEIRVKPTTGGLRLLTLEAKVVDSSIDFAKKPETGGVLYFNQIAAETTVTFRFPYSVEQDMADVSAKVDVTYTTETGQKYAFAKSIVIPISLALGVNVQDVFKHQALYSRFNVSTASPSPLRLYKSELIPSDLFESEFGVPPADTTMVFSKQPATLLYRVKRKTDVRSTKRVARTMYLKLYYNVLQTEIEEAIVQSIFDTLNDPSLESFSKLISTVVVRETKSLQPIDLERASLLGAVPTNFLADVPWDKYFAGIGRVPGTQEDATVKISAAIKEWQASNPRVQLPTTQHDDPCTLLIPVEIPSLSILHTADIELQTPRSEMLDQKPSAIPTVAINQMLPATLHLKWTQIWDTEMNHKKDIEYSYEVTAPADTWLLGGRRKGHFVIPGSKREPLSSSSDSEAQIPLIMIPLREGWLPYPTVEIREVKDGVENQAQTCEVDFRNLGESIRAVCERKGVTVSLDASGPGGGPLVLDSEEPSRERGRIVA</sequence>
<dbReference type="PANTHER" id="PTHR13251:SF3">
    <property type="entry name" value="TRAFFICKING PROTEIN PARTICLE COMPLEX SUBUNIT 10"/>
    <property type="match status" value="1"/>
</dbReference>
<keyword evidence="10" id="KW-1185">Reference proteome</keyword>
<evidence type="ECO:0000259" key="6">
    <source>
        <dbReference type="Pfam" id="PF23036"/>
    </source>
</evidence>
<keyword evidence="2" id="KW-0813">Transport</keyword>
<feature type="compositionally biased region" description="Polar residues" evidence="4">
    <location>
        <begin position="182"/>
        <end position="193"/>
    </location>
</feature>
<evidence type="ECO:0000256" key="2">
    <source>
        <dbReference type="ARBA" id="ARBA00022448"/>
    </source>
</evidence>
<dbReference type="InterPro" id="IPR056916">
    <property type="entry name" value="NTS_TR130"/>
</dbReference>
<evidence type="ECO:0000259" key="5">
    <source>
        <dbReference type="Pfam" id="PF12584"/>
    </source>
</evidence>
<dbReference type="InterPro" id="IPR056913">
    <property type="entry name" value="TRAPPC10/Trs130_N"/>
</dbReference>
<feature type="domain" description="DUF7077" evidence="7">
    <location>
        <begin position="921"/>
        <end position="1042"/>
    </location>
</feature>
<protein>
    <submittedName>
        <fullName evidence="9">TRAPP domain-containing protein</fullName>
    </submittedName>
</protein>
<proteinExistence type="predicted"/>
<dbReference type="Pfam" id="PF24965">
    <property type="entry name" value="TRS130_4HB"/>
    <property type="match status" value="1"/>
</dbReference>
<feature type="domain" description="TRAPPC10/Trs130 C-terminal" evidence="5">
    <location>
        <begin position="1253"/>
        <end position="1403"/>
    </location>
</feature>
<name>A0ABZ2WK22_9HYPO</name>
<feature type="region of interest" description="Disordered" evidence="4">
    <location>
        <begin position="182"/>
        <end position="208"/>
    </location>
</feature>